<keyword evidence="2" id="KW-1185">Reference proteome</keyword>
<reference evidence="1 2" key="1">
    <citation type="submission" date="2019-05" db="EMBL/GenBank/DDBJ databases">
        <title>Another draft genome of Portunus trituberculatus and its Hox gene families provides insights of decapod evolution.</title>
        <authorList>
            <person name="Jeong J.-H."/>
            <person name="Song I."/>
            <person name="Kim S."/>
            <person name="Choi T."/>
            <person name="Kim D."/>
            <person name="Ryu S."/>
            <person name="Kim W."/>
        </authorList>
    </citation>
    <scope>NUCLEOTIDE SEQUENCE [LARGE SCALE GENOMIC DNA]</scope>
    <source>
        <tissue evidence="1">Muscle</tissue>
    </source>
</reference>
<evidence type="ECO:0000313" key="2">
    <source>
        <dbReference type="Proteomes" id="UP000324222"/>
    </source>
</evidence>
<organism evidence="1 2">
    <name type="scientific">Portunus trituberculatus</name>
    <name type="common">Swimming crab</name>
    <name type="synonym">Neptunus trituberculatus</name>
    <dbReference type="NCBI Taxonomy" id="210409"/>
    <lineage>
        <taxon>Eukaryota</taxon>
        <taxon>Metazoa</taxon>
        <taxon>Ecdysozoa</taxon>
        <taxon>Arthropoda</taxon>
        <taxon>Crustacea</taxon>
        <taxon>Multicrustacea</taxon>
        <taxon>Malacostraca</taxon>
        <taxon>Eumalacostraca</taxon>
        <taxon>Eucarida</taxon>
        <taxon>Decapoda</taxon>
        <taxon>Pleocyemata</taxon>
        <taxon>Brachyura</taxon>
        <taxon>Eubrachyura</taxon>
        <taxon>Portunoidea</taxon>
        <taxon>Portunidae</taxon>
        <taxon>Portuninae</taxon>
        <taxon>Portunus</taxon>
    </lineage>
</organism>
<accession>A0A5B7G5W1</accession>
<dbReference type="Proteomes" id="UP000324222">
    <property type="component" value="Unassembled WGS sequence"/>
</dbReference>
<gene>
    <name evidence="1" type="ORF">E2C01_046475</name>
</gene>
<comment type="caution">
    <text evidence="1">The sequence shown here is derived from an EMBL/GenBank/DDBJ whole genome shotgun (WGS) entry which is preliminary data.</text>
</comment>
<sequence length="66" mass="7819">MRFSRGEVVFYRLKIRSKTANVAEAQRLEKQLEVTIKRKGDIMDQVTKAYSERKESQAKSEKKRKD</sequence>
<dbReference type="AlphaFoldDB" id="A0A5B7G5W1"/>
<proteinExistence type="predicted"/>
<dbReference type="EMBL" id="VSRR010011009">
    <property type="protein sequence ID" value="MPC52603.1"/>
    <property type="molecule type" value="Genomic_DNA"/>
</dbReference>
<evidence type="ECO:0000313" key="1">
    <source>
        <dbReference type="EMBL" id="MPC52603.1"/>
    </source>
</evidence>
<name>A0A5B7G5W1_PORTR</name>
<protein>
    <submittedName>
        <fullName evidence="1">Uncharacterized protein</fullName>
    </submittedName>
</protein>